<dbReference type="Gene3D" id="1.10.230.10">
    <property type="entry name" value="Cytochrome P450-Terp, domain 2"/>
    <property type="match status" value="1"/>
</dbReference>
<name>A0A1F5G6I5_9BACT</name>
<organism evidence="5 6">
    <name type="scientific">Candidatus Curtissbacteria bacterium RIFCSPHIGHO2_01_FULL_40_12</name>
    <dbReference type="NCBI Taxonomy" id="1797710"/>
    <lineage>
        <taxon>Bacteria</taxon>
        <taxon>Candidatus Curtissiibacteriota</taxon>
    </lineage>
</organism>
<comment type="similarity">
    <text evidence="2">Belongs to the citrate synthase family.</text>
</comment>
<sequence length="254" mass="27687">MAKPYRTSITTHVKGHPYVYGYDLIELAGEVSFAKAIYLILKGQMPDKNSESMFNAMLVIALDHGVEPPSVVAARNVYSGGSPVQAAVASGILAFGEYHGGAIEAAMENFAKYYPIKTGAINRHVQKMVDDFAKTGKRIAGFGHRLYDVDPRTQKLIDLAKKLGFFGKYVKFAKGVEEVLSGGAKKLPLNIDGIFAALLLEMGFNSKVGKGVFIIARTPGIVAHVVEEALREAPFRRLAEKNVEYDGPKPRRGK</sequence>
<dbReference type="EC" id="2.3.3.16" evidence="3"/>
<keyword evidence="4" id="KW-0808">Transferase</keyword>
<dbReference type="GO" id="GO:0036440">
    <property type="term" value="F:citrate synthase activity"/>
    <property type="evidence" value="ECO:0007669"/>
    <property type="project" value="UniProtKB-EC"/>
</dbReference>
<dbReference type="Pfam" id="PF00285">
    <property type="entry name" value="Citrate_synt"/>
    <property type="match status" value="1"/>
</dbReference>
<proteinExistence type="inferred from homology"/>
<evidence type="ECO:0000256" key="1">
    <source>
        <dbReference type="ARBA" id="ARBA00005163"/>
    </source>
</evidence>
<evidence type="ECO:0000256" key="4">
    <source>
        <dbReference type="ARBA" id="ARBA00022679"/>
    </source>
</evidence>
<dbReference type="InterPro" id="IPR016142">
    <property type="entry name" value="Citrate_synth-like_lrg_a-sub"/>
</dbReference>
<dbReference type="AlphaFoldDB" id="A0A1F5G6I5"/>
<dbReference type="PANTHER" id="PTHR11739:SF4">
    <property type="entry name" value="CITRATE SYNTHASE, PEROXISOMAL"/>
    <property type="match status" value="1"/>
</dbReference>
<evidence type="ECO:0000256" key="2">
    <source>
        <dbReference type="ARBA" id="ARBA00010566"/>
    </source>
</evidence>
<dbReference type="NCBIfam" id="NF004866">
    <property type="entry name" value="PRK06224.1-3"/>
    <property type="match status" value="1"/>
</dbReference>
<dbReference type="EMBL" id="MFAY01000058">
    <property type="protein sequence ID" value="OGD87459.1"/>
    <property type="molecule type" value="Genomic_DNA"/>
</dbReference>
<gene>
    <name evidence="5" type="ORF">A2693_01180</name>
</gene>
<dbReference type="InterPro" id="IPR036969">
    <property type="entry name" value="Citrate_synthase_sf"/>
</dbReference>
<evidence type="ECO:0000313" key="6">
    <source>
        <dbReference type="Proteomes" id="UP000178577"/>
    </source>
</evidence>
<dbReference type="UniPathway" id="UPA00223"/>
<reference evidence="5 6" key="1">
    <citation type="journal article" date="2016" name="Nat. Commun.">
        <title>Thousands of microbial genomes shed light on interconnected biogeochemical processes in an aquifer system.</title>
        <authorList>
            <person name="Anantharaman K."/>
            <person name="Brown C.T."/>
            <person name="Hug L.A."/>
            <person name="Sharon I."/>
            <person name="Castelle C.J."/>
            <person name="Probst A.J."/>
            <person name="Thomas B.C."/>
            <person name="Singh A."/>
            <person name="Wilkins M.J."/>
            <person name="Karaoz U."/>
            <person name="Brodie E.L."/>
            <person name="Williams K.H."/>
            <person name="Hubbard S.S."/>
            <person name="Banfield J.F."/>
        </authorList>
    </citation>
    <scope>NUCLEOTIDE SEQUENCE [LARGE SCALE GENOMIC DNA]</scope>
</reference>
<dbReference type="GO" id="GO:0005829">
    <property type="term" value="C:cytosol"/>
    <property type="evidence" value="ECO:0007669"/>
    <property type="project" value="TreeGrafter"/>
</dbReference>
<protein>
    <recommendedName>
        <fullName evidence="3">citrate synthase (unknown stereospecificity)</fullName>
        <ecNumber evidence="3">2.3.3.16</ecNumber>
    </recommendedName>
</protein>
<dbReference type="SUPFAM" id="SSF48256">
    <property type="entry name" value="Citrate synthase"/>
    <property type="match status" value="1"/>
</dbReference>
<dbReference type="Gene3D" id="1.10.580.10">
    <property type="entry name" value="Citrate Synthase, domain 1"/>
    <property type="match status" value="1"/>
</dbReference>
<dbReference type="GO" id="GO:0005975">
    <property type="term" value="P:carbohydrate metabolic process"/>
    <property type="evidence" value="ECO:0007669"/>
    <property type="project" value="TreeGrafter"/>
</dbReference>
<evidence type="ECO:0000256" key="3">
    <source>
        <dbReference type="ARBA" id="ARBA00012972"/>
    </source>
</evidence>
<dbReference type="Proteomes" id="UP000178577">
    <property type="component" value="Unassembled WGS sequence"/>
</dbReference>
<dbReference type="CDD" id="cd06100">
    <property type="entry name" value="CCL_ACL-C"/>
    <property type="match status" value="1"/>
</dbReference>
<comment type="caution">
    <text evidence="5">The sequence shown here is derived from an EMBL/GenBank/DDBJ whole genome shotgun (WGS) entry which is preliminary data.</text>
</comment>
<dbReference type="InterPro" id="IPR016143">
    <property type="entry name" value="Citrate_synth-like_sm_a-sub"/>
</dbReference>
<dbReference type="PANTHER" id="PTHR11739">
    <property type="entry name" value="CITRATE SYNTHASE"/>
    <property type="match status" value="1"/>
</dbReference>
<dbReference type="GO" id="GO:0006099">
    <property type="term" value="P:tricarboxylic acid cycle"/>
    <property type="evidence" value="ECO:0007669"/>
    <property type="project" value="UniProtKB-UniPathway"/>
</dbReference>
<dbReference type="InterPro" id="IPR002020">
    <property type="entry name" value="Citrate_synthase"/>
</dbReference>
<evidence type="ECO:0000313" key="5">
    <source>
        <dbReference type="EMBL" id="OGD87459.1"/>
    </source>
</evidence>
<accession>A0A1F5G6I5</accession>
<comment type="pathway">
    <text evidence="1">Carbohydrate metabolism; tricarboxylic acid cycle.</text>
</comment>
<dbReference type="NCBIfam" id="NF004869">
    <property type="entry name" value="PRK06224.1-6"/>
    <property type="match status" value="1"/>
</dbReference>